<comment type="similarity">
    <text evidence="3">Belongs to the TRAFAC class myosin-kinesin ATPase superfamily. Kinesin family.</text>
</comment>
<dbReference type="InterPro" id="IPR027417">
    <property type="entry name" value="P-loop_NTPase"/>
</dbReference>
<dbReference type="STRING" id="578462.A0A0L0T203"/>
<dbReference type="Gene3D" id="3.40.850.10">
    <property type="entry name" value="Kinesin motor domain"/>
    <property type="match status" value="1"/>
</dbReference>
<dbReference type="PRINTS" id="PR00380">
    <property type="entry name" value="KINESINHEAVY"/>
</dbReference>
<dbReference type="OrthoDB" id="3176171at2759"/>
<dbReference type="InterPro" id="IPR019821">
    <property type="entry name" value="Kinesin_motor_CS"/>
</dbReference>
<accession>A0A0L0T203</accession>
<dbReference type="SMART" id="SM00129">
    <property type="entry name" value="KISc"/>
    <property type="match status" value="1"/>
</dbReference>
<dbReference type="GO" id="GO:0003777">
    <property type="term" value="F:microtubule motor activity"/>
    <property type="evidence" value="ECO:0007669"/>
    <property type="project" value="InterPro"/>
</dbReference>
<keyword evidence="1" id="KW-0547">Nucleotide-binding</keyword>
<reference evidence="6" key="2">
    <citation type="submission" date="2009-11" db="EMBL/GenBank/DDBJ databases">
        <title>The Genome Sequence of Allomyces macrogynus strain ATCC 38327.</title>
        <authorList>
            <consortium name="The Broad Institute Genome Sequencing Platform"/>
            <person name="Russ C."/>
            <person name="Cuomo C."/>
            <person name="Shea T."/>
            <person name="Young S.K."/>
            <person name="Zeng Q."/>
            <person name="Koehrsen M."/>
            <person name="Haas B."/>
            <person name="Borodovsky M."/>
            <person name="Guigo R."/>
            <person name="Alvarado L."/>
            <person name="Berlin A."/>
            <person name="Borenstein D."/>
            <person name="Chen Z."/>
            <person name="Engels R."/>
            <person name="Freedman E."/>
            <person name="Gellesch M."/>
            <person name="Goldberg J."/>
            <person name="Griggs A."/>
            <person name="Gujja S."/>
            <person name="Heiman D."/>
            <person name="Hepburn T."/>
            <person name="Howarth C."/>
            <person name="Jen D."/>
            <person name="Larson L."/>
            <person name="Lewis B."/>
            <person name="Mehta T."/>
            <person name="Park D."/>
            <person name="Pearson M."/>
            <person name="Roberts A."/>
            <person name="Saif S."/>
            <person name="Shenoy N."/>
            <person name="Sisk P."/>
            <person name="Stolte C."/>
            <person name="Sykes S."/>
            <person name="Walk T."/>
            <person name="White J."/>
            <person name="Yandava C."/>
            <person name="Burger G."/>
            <person name="Gray M.W."/>
            <person name="Holland P.W.H."/>
            <person name="King N."/>
            <person name="Lang F.B.F."/>
            <person name="Roger A.J."/>
            <person name="Ruiz-Trillo I."/>
            <person name="Lander E."/>
            <person name="Nusbaum C."/>
        </authorList>
    </citation>
    <scope>NUCLEOTIDE SEQUENCE [LARGE SCALE GENOMIC DNA]</scope>
    <source>
        <strain evidence="6">ATCC 38327</strain>
    </source>
</reference>
<dbReference type="SUPFAM" id="SSF52540">
    <property type="entry name" value="P-loop containing nucleoside triphosphate hydrolases"/>
    <property type="match status" value="1"/>
</dbReference>
<dbReference type="GO" id="GO:0005524">
    <property type="term" value="F:ATP binding"/>
    <property type="evidence" value="ECO:0007669"/>
    <property type="project" value="UniProtKB-KW"/>
</dbReference>
<dbReference type="InterPro" id="IPR027640">
    <property type="entry name" value="Kinesin-like_fam"/>
</dbReference>
<evidence type="ECO:0000259" key="4">
    <source>
        <dbReference type="PROSITE" id="PS50067"/>
    </source>
</evidence>
<sequence>MTGPDAATPTGAGVIPRALRHLFELIALAPPEFKYTVRAGYLEISNEQVQDLLNPSGAALPVRWRRERGFNVENLFVVECEVLDDCLAVLEEGLRNRTTAANALNERSPRSHSVLTVYIESEEVAGAEGGEGPPTQRFGTISFVDLAGAERVKESKATGEMLKESSNNNQSLLARDVPRIADEIGEWVENVAQTGRLPAAETGGQGGEG</sequence>
<dbReference type="GO" id="GO:0005875">
    <property type="term" value="C:microtubule associated complex"/>
    <property type="evidence" value="ECO:0007669"/>
    <property type="project" value="TreeGrafter"/>
</dbReference>
<dbReference type="GO" id="GO:0007052">
    <property type="term" value="P:mitotic spindle organization"/>
    <property type="evidence" value="ECO:0007669"/>
    <property type="project" value="TreeGrafter"/>
</dbReference>
<dbReference type="PANTHER" id="PTHR47969">
    <property type="entry name" value="CHROMOSOME-ASSOCIATED KINESIN KIF4A-RELATED"/>
    <property type="match status" value="1"/>
</dbReference>
<protein>
    <recommendedName>
        <fullName evidence="4">Kinesin motor domain-containing protein</fullName>
    </recommendedName>
</protein>
<evidence type="ECO:0000256" key="1">
    <source>
        <dbReference type="ARBA" id="ARBA00022741"/>
    </source>
</evidence>
<gene>
    <name evidence="5" type="ORF">AMAG_19759</name>
</gene>
<dbReference type="Pfam" id="PF00225">
    <property type="entry name" value="Kinesin"/>
    <property type="match status" value="1"/>
</dbReference>
<dbReference type="AlphaFoldDB" id="A0A0L0T203"/>
<dbReference type="PROSITE" id="PS50067">
    <property type="entry name" value="KINESIN_MOTOR_2"/>
    <property type="match status" value="1"/>
</dbReference>
<dbReference type="PANTHER" id="PTHR47969:SF33">
    <property type="entry name" value="KINESIN-LIKE PROTEIN"/>
    <property type="match status" value="1"/>
</dbReference>
<dbReference type="VEuPathDB" id="FungiDB:AMAG_19759"/>
<feature type="domain" description="Kinesin motor" evidence="4">
    <location>
        <begin position="1"/>
        <end position="174"/>
    </location>
</feature>
<name>A0A0L0T203_ALLM3</name>
<dbReference type="GO" id="GO:0008017">
    <property type="term" value="F:microtubule binding"/>
    <property type="evidence" value="ECO:0007669"/>
    <property type="project" value="InterPro"/>
</dbReference>
<proteinExistence type="inferred from homology"/>
<evidence type="ECO:0000313" key="5">
    <source>
        <dbReference type="EMBL" id="KNE68604.1"/>
    </source>
</evidence>
<dbReference type="PROSITE" id="PS00411">
    <property type="entry name" value="KINESIN_MOTOR_1"/>
    <property type="match status" value="1"/>
</dbReference>
<dbReference type="EMBL" id="GG745357">
    <property type="protein sequence ID" value="KNE68604.1"/>
    <property type="molecule type" value="Genomic_DNA"/>
</dbReference>
<comment type="caution">
    <text evidence="3">Lacks conserved residue(s) required for the propagation of feature annotation.</text>
</comment>
<dbReference type="Proteomes" id="UP000054350">
    <property type="component" value="Unassembled WGS sequence"/>
</dbReference>
<keyword evidence="2" id="KW-0067">ATP-binding</keyword>
<evidence type="ECO:0000313" key="6">
    <source>
        <dbReference type="Proteomes" id="UP000054350"/>
    </source>
</evidence>
<organism evidence="5 6">
    <name type="scientific">Allomyces macrogynus (strain ATCC 38327)</name>
    <name type="common">Allomyces javanicus var. macrogynus</name>
    <dbReference type="NCBI Taxonomy" id="578462"/>
    <lineage>
        <taxon>Eukaryota</taxon>
        <taxon>Fungi</taxon>
        <taxon>Fungi incertae sedis</taxon>
        <taxon>Blastocladiomycota</taxon>
        <taxon>Blastocladiomycetes</taxon>
        <taxon>Blastocladiales</taxon>
        <taxon>Blastocladiaceae</taxon>
        <taxon>Allomyces</taxon>
    </lineage>
</organism>
<dbReference type="GO" id="GO:0051231">
    <property type="term" value="P:spindle elongation"/>
    <property type="evidence" value="ECO:0007669"/>
    <property type="project" value="TreeGrafter"/>
</dbReference>
<dbReference type="InterPro" id="IPR036961">
    <property type="entry name" value="Kinesin_motor_dom_sf"/>
</dbReference>
<keyword evidence="6" id="KW-1185">Reference proteome</keyword>
<reference evidence="5 6" key="1">
    <citation type="submission" date="2009-11" db="EMBL/GenBank/DDBJ databases">
        <title>Annotation of Allomyces macrogynus ATCC 38327.</title>
        <authorList>
            <consortium name="The Broad Institute Genome Sequencing Platform"/>
            <person name="Russ C."/>
            <person name="Cuomo C."/>
            <person name="Burger G."/>
            <person name="Gray M.W."/>
            <person name="Holland P.W.H."/>
            <person name="King N."/>
            <person name="Lang F.B.F."/>
            <person name="Roger A.J."/>
            <person name="Ruiz-Trillo I."/>
            <person name="Young S.K."/>
            <person name="Zeng Q."/>
            <person name="Gargeya S."/>
            <person name="Fitzgerald M."/>
            <person name="Haas B."/>
            <person name="Abouelleil A."/>
            <person name="Alvarado L."/>
            <person name="Arachchi H.M."/>
            <person name="Berlin A."/>
            <person name="Chapman S.B."/>
            <person name="Gearin G."/>
            <person name="Goldberg J."/>
            <person name="Griggs A."/>
            <person name="Gujja S."/>
            <person name="Hansen M."/>
            <person name="Heiman D."/>
            <person name="Howarth C."/>
            <person name="Larimer J."/>
            <person name="Lui A."/>
            <person name="MacDonald P.J.P."/>
            <person name="McCowen C."/>
            <person name="Montmayeur A."/>
            <person name="Murphy C."/>
            <person name="Neiman D."/>
            <person name="Pearson M."/>
            <person name="Priest M."/>
            <person name="Roberts A."/>
            <person name="Saif S."/>
            <person name="Shea T."/>
            <person name="Sisk P."/>
            <person name="Stolte C."/>
            <person name="Sykes S."/>
            <person name="Wortman J."/>
            <person name="Nusbaum C."/>
            <person name="Birren B."/>
        </authorList>
    </citation>
    <scope>NUCLEOTIDE SEQUENCE [LARGE SCALE GENOMIC DNA]</scope>
    <source>
        <strain evidence="5 6">ATCC 38327</strain>
    </source>
</reference>
<dbReference type="InterPro" id="IPR001752">
    <property type="entry name" value="Kinesin_motor_dom"/>
</dbReference>
<dbReference type="eggNOG" id="KOG4280">
    <property type="taxonomic scope" value="Eukaryota"/>
</dbReference>
<evidence type="ECO:0000256" key="3">
    <source>
        <dbReference type="PROSITE-ProRule" id="PRU00283"/>
    </source>
</evidence>
<dbReference type="GO" id="GO:0007018">
    <property type="term" value="P:microtubule-based movement"/>
    <property type="evidence" value="ECO:0007669"/>
    <property type="project" value="InterPro"/>
</dbReference>
<evidence type="ECO:0000256" key="2">
    <source>
        <dbReference type="ARBA" id="ARBA00022840"/>
    </source>
</evidence>